<dbReference type="FunFam" id="3.40.47.10:FF:000009">
    <property type="entry name" value="3-oxoacyl-[acyl-carrier-protein] synthase 2"/>
    <property type="match status" value="1"/>
</dbReference>
<sequence length="421" mass="44808">MSEAEVGDRPATSGRVVVTGIGAVTPVGTGIEKFWPAILAGTNGVARITLLDPTDYATHIAAEVKDFNAEDWLDKKEARRIDRFISFAVASSTMALQDSGIELTEELRDEFGVLIGSGIGGLTFMGEQHRKQVEQGPSRVSPFWVPYMIPDMASGYVSILNGLRGPNSCTVTACATGSNAIGDAYHIIKRGDAVAMLAGGSEAPISEIGLAAFCAARAMTTRNDDPEHASRPFDKERDGFVIGEGSAVLVLEDRDHAIARGAKIYGEILGYGMSGDAFHITQPHPEGSGAIRAMKKALRNAGMSADEVGYINAHGTSTYYNDKLETHAIKQVFGEETKVPISSTKSMIGHSLGAAGAIEAVICLLAMRDGKLPPTINYEIPDPECDLDYIPNQARDVKTNVALSNSFGFGGHNVSLIFRGE</sequence>
<dbReference type="UniPathway" id="UPA00094"/>
<dbReference type="PIRSF" id="PIRSF000447">
    <property type="entry name" value="KAS_II"/>
    <property type="match status" value="1"/>
</dbReference>
<dbReference type="InterPro" id="IPR000794">
    <property type="entry name" value="Beta-ketoacyl_synthase"/>
</dbReference>
<evidence type="ECO:0000256" key="10">
    <source>
        <dbReference type="ARBA" id="ARBA00023315"/>
    </source>
</evidence>
<dbReference type="GO" id="GO:0005829">
    <property type="term" value="C:cytosol"/>
    <property type="evidence" value="ECO:0007669"/>
    <property type="project" value="TreeGrafter"/>
</dbReference>
<evidence type="ECO:0000259" key="17">
    <source>
        <dbReference type="PROSITE" id="PS52004"/>
    </source>
</evidence>
<dbReference type="STRING" id="661478.OP10G_2237"/>
<keyword evidence="19" id="KW-1185">Reference proteome</keyword>
<evidence type="ECO:0000256" key="15">
    <source>
        <dbReference type="PIRSR" id="PIRSR000447-1"/>
    </source>
</evidence>
<keyword evidence="7" id="KW-0276">Fatty acid metabolism</keyword>
<proteinExistence type="inferred from homology"/>
<dbReference type="InterPro" id="IPR016039">
    <property type="entry name" value="Thiolase-like"/>
</dbReference>
<comment type="similarity">
    <text evidence="2 14 16">Belongs to the thiolase-like superfamily. Beta-ketoacyl-ACP synthases family.</text>
</comment>
<gene>
    <name evidence="18" type="ORF">OP10G_2237</name>
</gene>
<dbReference type="Proteomes" id="UP000027982">
    <property type="component" value="Chromosome"/>
</dbReference>
<reference evidence="18 19" key="1">
    <citation type="journal article" date="2014" name="PLoS ONE">
        <title>The first complete genome sequence of the class fimbriimonadia in the phylum armatimonadetes.</title>
        <authorList>
            <person name="Hu Z.Y."/>
            <person name="Wang Y.Z."/>
            <person name="Im W.T."/>
            <person name="Wang S.Y."/>
            <person name="Zhao G.P."/>
            <person name="Zheng H.J."/>
            <person name="Quan Z.X."/>
        </authorList>
    </citation>
    <scope>NUCLEOTIDE SEQUENCE [LARGE SCALE GENOMIC DNA]</scope>
    <source>
        <strain evidence="18">Gsoil 348</strain>
    </source>
</reference>
<evidence type="ECO:0000256" key="2">
    <source>
        <dbReference type="ARBA" id="ARBA00008467"/>
    </source>
</evidence>
<comment type="function">
    <text evidence="11 14">Involved in the type II fatty acid elongation cycle. Catalyzes the elongation of a wide range of acyl-ACP by the addition of two carbons from malonyl-ACP to an acyl acceptor. Can efficiently catalyze the conversion of palmitoleoyl-ACP (cis-hexadec-9-enoyl-ACP) to cis-vaccenoyl-ACP (cis-octadec-11-enoyl-ACP), an essential step in the thermal regulation of fatty acid composition.</text>
</comment>
<evidence type="ECO:0000256" key="13">
    <source>
        <dbReference type="ARBA" id="ARBA00047659"/>
    </source>
</evidence>
<dbReference type="OrthoDB" id="9808669at2"/>
<dbReference type="PANTHER" id="PTHR11712:SF336">
    <property type="entry name" value="3-OXOACYL-[ACYL-CARRIER-PROTEIN] SYNTHASE, MITOCHONDRIAL"/>
    <property type="match status" value="1"/>
</dbReference>
<dbReference type="PANTHER" id="PTHR11712">
    <property type="entry name" value="POLYKETIDE SYNTHASE-RELATED"/>
    <property type="match status" value="1"/>
</dbReference>
<keyword evidence="8" id="KW-0443">Lipid metabolism</keyword>
<evidence type="ECO:0000256" key="11">
    <source>
        <dbReference type="ARBA" id="ARBA00024006"/>
    </source>
</evidence>
<comment type="pathway">
    <text evidence="1 14">Lipid metabolism; fatty acid biosynthesis.</text>
</comment>
<keyword evidence="10 14" id="KW-0012">Acyltransferase</keyword>
<comment type="catalytic activity">
    <reaction evidence="12 14">
        <text>(9Z)-hexadecenoyl-[ACP] + malonyl-[ACP] + H(+) = 3-oxo-(11Z)-octadecenoyl-[ACP] + holo-[ACP] + CO2</text>
        <dbReference type="Rhea" id="RHEA:55040"/>
        <dbReference type="Rhea" id="RHEA-COMP:9623"/>
        <dbReference type="Rhea" id="RHEA-COMP:9685"/>
        <dbReference type="Rhea" id="RHEA-COMP:10800"/>
        <dbReference type="Rhea" id="RHEA-COMP:14074"/>
        <dbReference type="ChEBI" id="CHEBI:15378"/>
        <dbReference type="ChEBI" id="CHEBI:16526"/>
        <dbReference type="ChEBI" id="CHEBI:64479"/>
        <dbReference type="ChEBI" id="CHEBI:78449"/>
        <dbReference type="ChEBI" id="CHEBI:83989"/>
        <dbReference type="ChEBI" id="CHEBI:138538"/>
        <dbReference type="EC" id="2.3.1.179"/>
    </reaction>
</comment>
<evidence type="ECO:0000256" key="14">
    <source>
        <dbReference type="PIRNR" id="PIRNR000447"/>
    </source>
</evidence>
<dbReference type="EMBL" id="CP007139">
    <property type="protein sequence ID" value="AIE85605.1"/>
    <property type="molecule type" value="Genomic_DNA"/>
</dbReference>
<dbReference type="InterPro" id="IPR020841">
    <property type="entry name" value="PKS_Beta-ketoAc_synthase_dom"/>
</dbReference>
<dbReference type="CDD" id="cd00834">
    <property type="entry name" value="KAS_I_II"/>
    <property type="match status" value="1"/>
</dbReference>
<dbReference type="Gene3D" id="3.40.47.10">
    <property type="match status" value="1"/>
</dbReference>
<evidence type="ECO:0000256" key="5">
    <source>
        <dbReference type="ARBA" id="ARBA00022516"/>
    </source>
</evidence>
<feature type="active site" description="For beta-ketoacyl synthase activity" evidence="15">
    <location>
        <position position="174"/>
    </location>
</feature>
<protein>
    <recommendedName>
        <fullName evidence="4 14">3-oxoacyl-[acyl-carrier-protein] synthase 2</fullName>
        <ecNumber evidence="3 14">2.3.1.179</ecNumber>
    </recommendedName>
</protein>
<evidence type="ECO:0000313" key="18">
    <source>
        <dbReference type="EMBL" id="AIE85605.1"/>
    </source>
</evidence>
<dbReference type="SUPFAM" id="SSF53901">
    <property type="entry name" value="Thiolase-like"/>
    <property type="match status" value="2"/>
</dbReference>
<evidence type="ECO:0000256" key="4">
    <source>
        <dbReference type="ARBA" id="ARBA00014657"/>
    </source>
</evidence>
<dbReference type="Pfam" id="PF02801">
    <property type="entry name" value="Ketoacyl-synt_C"/>
    <property type="match status" value="1"/>
</dbReference>
<dbReference type="SMART" id="SM00825">
    <property type="entry name" value="PKS_KS"/>
    <property type="match status" value="1"/>
</dbReference>
<dbReference type="GO" id="GO:0004315">
    <property type="term" value="F:3-oxoacyl-[acyl-carrier-protein] synthase activity"/>
    <property type="evidence" value="ECO:0007669"/>
    <property type="project" value="UniProtKB-UniRule"/>
</dbReference>
<dbReference type="HOGENOM" id="CLU_000022_69_2_0"/>
<dbReference type="PROSITE" id="PS52004">
    <property type="entry name" value="KS3_2"/>
    <property type="match status" value="1"/>
</dbReference>
<dbReference type="RefSeq" id="WP_025225832.1">
    <property type="nucleotide sequence ID" value="NZ_CP007139.1"/>
</dbReference>
<dbReference type="PROSITE" id="PS00606">
    <property type="entry name" value="KS3_1"/>
    <property type="match status" value="1"/>
</dbReference>
<evidence type="ECO:0000256" key="6">
    <source>
        <dbReference type="ARBA" id="ARBA00022679"/>
    </source>
</evidence>
<dbReference type="AlphaFoldDB" id="A0A068NS86"/>
<keyword evidence="9 14" id="KW-0275">Fatty acid biosynthesis</keyword>
<evidence type="ECO:0000256" key="7">
    <source>
        <dbReference type="ARBA" id="ARBA00022832"/>
    </source>
</evidence>
<dbReference type="InterPro" id="IPR017568">
    <property type="entry name" value="3-oxoacyl-ACP_synth-2"/>
</dbReference>
<evidence type="ECO:0000256" key="12">
    <source>
        <dbReference type="ARBA" id="ARBA00047318"/>
    </source>
</evidence>
<dbReference type="NCBIfam" id="TIGR03150">
    <property type="entry name" value="fabF"/>
    <property type="match status" value="1"/>
</dbReference>
<evidence type="ECO:0000313" key="19">
    <source>
        <dbReference type="Proteomes" id="UP000027982"/>
    </source>
</evidence>
<comment type="catalytic activity">
    <reaction evidence="13 14">
        <text>a fatty acyl-[ACP] + malonyl-[ACP] + H(+) = a 3-oxoacyl-[ACP] + holo-[ACP] + CO2</text>
        <dbReference type="Rhea" id="RHEA:22836"/>
        <dbReference type="Rhea" id="RHEA-COMP:9623"/>
        <dbReference type="Rhea" id="RHEA-COMP:9685"/>
        <dbReference type="Rhea" id="RHEA-COMP:9916"/>
        <dbReference type="Rhea" id="RHEA-COMP:14125"/>
        <dbReference type="ChEBI" id="CHEBI:15378"/>
        <dbReference type="ChEBI" id="CHEBI:16526"/>
        <dbReference type="ChEBI" id="CHEBI:64479"/>
        <dbReference type="ChEBI" id="CHEBI:78449"/>
        <dbReference type="ChEBI" id="CHEBI:78776"/>
        <dbReference type="ChEBI" id="CHEBI:138651"/>
    </reaction>
</comment>
<dbReference type="Pfam" id="PF00109">
    <property type="entry name" value="ketoacyl-synt"/>
    <property type="match status" value="1"/>
</dbReference>
<keyword evidence="6 14" id="KW-0808">Transferase</keyword>
<dbReference type="KEGG" id="fgi:OP10G_2237"/>
<feature type="domain" description="Ketosynthase family 3 (KS3)" evidence="17">
    <location>
        <begin position="13"/>
        <end position="420"/>
    </location>
</feature>
<organism evidence="18 19">
    <name type="scientific">Fimbriimonas ginsengisoli Gsoil 348</name>
    <dbReference type="NCBI Taxonomy" id="661478"/>
    <lineage>
        <taxon>Bacteria</taxon>
        <taxon>Bacillati</taxon>
        <taxon>Armatimonadota</taxon>
        <taxon>Fimbriimonadia</taxon>
        <taxon>Fimbriimonadales</taxon>
        <taxon>Fimbriimonadaceae</taxon>
        <taxon>Fimbriimonas</taxon>
    </lineage>
</organism>
<dbReference type="InterPro" id="IPR014030">
    <property type="entry name" value="Ketoacyl_synth_N"/>
</dbReference>
<dbReference type="eggNOG" id="COG0304">
    <property type="taxonomic scope" value="Bacteria"/>
</dbReference>
<keyword evidence="5 14" id="KW-0444">Lipid biosynthesis</keyword>
<dbReference type="GO" id="GO:0006633">
    <property type="term" value="P:fatty acid biosynthetic process"/>
    <property type="evidence" value="ECO:0007669"/>
    <property type="project" value="UniProtKB-UniRule"/>
</dbReference>
<evidence type="ECO:0000256" key="9">
    <source>
        <dbReference type="ARBA" id="ARBA00023160"/>
    </source>
</evidence>
<evidence type="ECO:0000256" key="1">
    <source>
        <dbReference type="ARBA" id="ARBA00005194"/>
    </source>
</evidence>
<accession>A0A068NS86</accession>
<dbReference type="EC" id="2.3.1.179" evidence="3 14"/>
<evidence type="ECO:0000256" key="3">
    <source>
        <dbReference type="ARBA" id="ARBA00012356"/>
    </source>
</evidence>
<dbReference type="NCBIfam" id="NF005589">
    <property type="entry name" value="PRK07314.1"/>
    <property type="match status" value="1"/>
</dbReference>
<evidence type="ECO:0000256" key="8">
    <source>
        <dbReference type="ARBA" id="ARBA00023098"/>
    </source>
</evidence>
<name>A0A068NS86_FIMGI</name>
<dbReference type="InterPro" id="IPR018201">
    <property type="entry name" value="Ketoacyl_synth_AS"/>
</dbReference>
<evidence type="ECO:0000256" key="16">
    <source>
        <dbReference type="RuleBase" id="RU003694"/>
    </source>
</evidence>
<dbReference type="InterPro" id="IPR014031">
    <property type="entry name" value="Ketoacyl_synth_C"/>
</dbReference>